<evidence type="ECO:0000313" key="9">
    <source>
        <dbReference type="Proteomes" id="UP001595453"/>
    </source>
</evidence>
<keyword evidence="6 8" id="KW-0449">Lipoprotein</keyword>
<name>A0ABV7CPA7_9GAMM</name>
<dbReference type="PROSITE" id="PS51257">
    <property type="entry name" value="PROKAR_LIPOPROTEIN"/>
    <property type="match status" value="1"/>
</dbReference>
<feature type="region of interest" description="Disordered" evidence="7">
    <location>
        <begin position="26"/>
        <end position="63"/>
    </location>
</feature>
<keyword evidence="2" id="KW-0732">Signal</keyword>
<keyword evidence="3" id="KW-0472">Membrane</keyword>
<dbReference type="NCBIfam" id="NF047847">
    <property type="entry name" value="SS_mature_LptM"/>
    <property type="match status" value="1"/>
</dbReference>
<accession>A0ABV7CPA7</accession>
<evidence type="ECO:0000256" key="6">
    <source>
        <dbReference type="ARBA" id="ARBA00023288"/>
    </source>
</evidence>
<gene>
    <name evidence="8" type="ORF">ACFOEE_18495</name>
</gene>
<reference evidence="9" key="1">
    <citation type="journal article" date="2019" name="Int. J. Syst. Evol. Microbiol.">
        <title>The Global Catalogue of Microorganisms (GCM) 10K type strain sequencing project: providing services to taxonomists for standard genome sequencing and annotation.</title>
        <authorList>
            <consortium name="The Broad Institute Genomics Platform"/>
            <consortium name="The Broad Institute Genome Sequencing Center for Infectious Disease"/>
            <person name="Wu L."/>
            <person name="Ma J."/>
        </authorList>
    </citation>
    <scope>NUCLEOTIDE SEQUENCE [LARGE SCALE GENOMIC DNA]</scope>
    <source>
        <strain evidence="9">KCTC 42730</strain>
    </source>
</reference>
<keyword evidence="4" id="KW-0564">Palmitate</keyword>
<dbReference type="EMBL" id="JBHRSD010000040">
    <property type="protein sequence ID" value="MFC3034497.1"/>
    <property type="molecule type" value="Genomic_DNA"/>
</dbReference>
<evidence type="ECO:0000256" key="3">
    <source>
        <dbReference type="ARBA" id="ARBA00023136"/>
    </source>
</evidence>
<organism evidence="8 9">
    <name type="scientific">Pseudoalteromonas fenneropenaei</name>
    <dbReference type="NCBI Taxonomy" id="1737459"/>
    <lineage>
        <taxon>Bacteria</taxon>
        <taxon>Pseudomonadati</taxon>
        <taxon>Pseudomonadota</taxon>
        <taxon>Gammaproteobacteria</taxon>
        <taxon>Alteromonadales</taxon>
        <taxon>Pseudoalteromonadaceae</taxon>
        <taxon>Pseudoalteromonas</taxon>
    </lineage>
</organism>
<evidence type="ECO:0000256" key="2">
    <source>
        <dbReference type="ARBA" id="ARBA00022729"/>
    </source>
</evidence>
<comment type="subcellular location">
    <subcellularLocation>
        <location evidence="1">Cell outer membrane</location>
        <topology evidence="1">Lipid-anchor</topology>
    </subcellularLocation>
</comment>
<evidence type="ECO:0000313" key="8">
    <source>
        <dbReference type="EMBL" id="MFC3034497.1"/>
    </source>
</evidence>
<protein>
    <submittedName>
        <fullName evidence="8">Lipoprotein</fullName>
    </submittedName>
</protein>
<evidence type="ECO:0000256" key="7">
    <source>
        <dbReference type="SAM" id="MobiDB-lite"/>
    </source>
</evidence>
<keyword evidence="9" id="KW-1185">Reference proteome</keyword>
<evidence type="ECO:0000256" key="1">
    <source>
        <dbReference type="ARBA" id="ARBA00004459"/>
    </source>
</evidence>
<sequence length="63" mass="6601">MKANTLSSLRNLAVVSTMLLLGACGQSGPLYLPEPTQPNQSQDNNKPKVGNEQPAVKPVGEPA</sequence>
<dbReference type="RefSeq" id="WP_377127894.1">
    <property type="nucleotide sequence ID" value="NZ_JBHRSD010000040.1"/>
</dbReference>
<dbReference type="InterPro" id="IPR032831">
    <property type="entry name" value="LptM_cons"/>
</dbReference>
<dbReference type="Pfam" id="PF13627">
    <property type="entry name" value="LptM_cons"/>
    <property type="match status" value="1"/>
</dbReference>
<comment type="caution">
    <text evidence="8">The sequence shown here is derived from an EMBL/GenBank/DDBJ whole genome shotgun (WGS) entry which is preliminary data.</text>
</comment>
<evidence type="ECO:0000256" key="4">
    <source>
        <dbReference type="ARBA" id="ARBA00023139"/>
    </source>
</evidence>
<keyword evidence="5" id="KW-0998">Cell outer membrane</keyword>
<dbReference type="Proteomes" id="UP001595453">
    <property type="component" value="Unassembled WGS sequence"/>
</dbReference>
<proteinExistence type="predicted"/>
<evidence type="ECO:0000256" key="5">
    <source>
        <dbReference type="ARBA" id="ARBA00023237"/>
    </source>
</evidence>